<keyword evidence="5" id="KW-0636">Prenylation</keyword>
<dbReference type="InterPro" id="IPR005225">
    <property type="entry name" value="Small_GTP-bd"/>
</dbReference>
<dbReference type="GO" id="GO:0045335">
    <property type="term" value="C:phagocytic vesicle"/>
    <property type="evidence" value="ECO:0007669"/>
    <property type="project" value="TreeGrafter"/>
</dbReference>
<dbReference type="PROSITE" id="PS51419">
    <property type="entry name" value="RAB"/>
    <property type="match status" value="1"/>
</dbReference>
<feature type="compositionally biased region" description="Polar residues" evidence="6">
    <location>
        <begin position="90"/>
        <end position="100"/>
    </location>
</feature>
<dbReference type="InterPro" id="IPR030697">
    <property type="entry name" value="Rab29/Rab38/Rab32"/>
</dbReference>
<dbReference type="FunFam" id="3.40.50.300:FF:000222">
    <property type="entry name" value="RAB32, member RAS oncogene family"/>
    <property type="match status" value="1"/>
</dbReference>
<keyword evidence="2" id="KW-0547">Nucleotide-binding</keyword>
<dbReference type="GO" id="GO:0005764">
    <property type="term" value="C:lysosome"/>
    <property type="evidence" value="ECO:0007669"/>
    <property type="project" value="TreeGrafter"/>
</dbReference>
<comment type="similarity">
    <text evidence="1">Belongs to the small GTPase superfamily. Rab family.</text>
</comment>
<dbReference type="GO" id="GO:0003924">
    <property type="term" value="F:GTPase activity"/>
    <property type="evidence" value="ECO:0007669"/>
    <property type="project" value="InterPro"/>
</dbReference>
<dbReference type="EMBL" id="GEDC01026980">
    <property type="protein sequence ID" value="JAS10318.1"/>
    <property type="molecule type" value="Transcribed_RNA"/>
</dbReference>
<evidence type="ECO:0000256" key="4">
    <source>
        <dbReference type="ARBA" id="ARBA00023288"/>
    </source>
</evidence>
<reference evidence="7" key="1">
    <citation type="submission" date="2015-12" db="EMBL/GenBank/DDBJ databases">
        <title>De novo transcriptome assembly of four potential Pierce s Disease insect vectors from Arizona vineyards.</title>
        <authorList>
            <person name="Tassone E.E."/>
        </authorList>
    </citation>
    <scope>NUCLEOTIDE SEQUENCE</scope>
</reference>
<feature type="compositionally biased region" description="Polar residues" evidence="6">
    <location>
        <begin position="8"/>
        <end position="25"/>
    </location>
</feature>
<dbReference type="GO" id="GO:0090385">
    <property type="term" value="P:phagosome-lysosome fusion"/>
    <property type="evidence" value="ECO:0007669"/>
    <property type="project" value="TreeGrafter"/>
</dbReference>
<dbReference type="SMART" id="SM00176">
    <property type="entry name" value="RAN"/>
    <property type="match status" value="1"/>
</dbReference>
<feature type="compositionally biased region" description="Basic and acidic residues" evidence="6">
    <location>
        <begin position="79"/>
        <end position="89"/>
    </location>
</feature>
<feature type="region of interest" description="Disordered" evidence="6">
    <location>
        <begin position="1"/>
        <end position="35"/>
    </location>
</feature>
<dbReference type="PROSITE" id="PS51421">
    <property type="entry name" value="RAS"/>
    <property type="match status" value="1"/>
</dbReference>
<gene>
    <name evidence="7" type="ORF">g.29939</name>
</gene>
<organism evidence="7">
    <name type="scientific">Clastoptera arizonana</name>
    <name type="common">Arizona spittle bug</name>
    <dbReference type="NCBI Taxonomy" id="38151"/>
    <lineage>
        <taxon>Eukaryota</taxon>
        <taxon>Metazoa</taxon>
        <taxon>Ecdysozoa</taxon>
        <taxon>Arthropoda</taxon>
        <taxon>Hexapoda</taxon>
        <taxon>Insecta</taxon>
        <taxon>Pterygota</taxon>
        <taxon>Neoptera</taxon>
        <taxon>Paraneoptera</taxon>
        <taxon>Hemiptera</taxon>
        <taxon>Auchenorrhyncha</taxon>
        <taxon>Cercopoidea</taxon>
        <taxon>Clastopteridae</taxon>
        <taxon>Clastoptera</taxon>
    </lineage>
</organism>
<keyword evidence="4" id="KW-0449">Lipoprotein</keyword>
<evidence type="ECO:0000256" key="6">
    <source>
        <dbReference type="SAM" id="MobiDB-lite"/>
    </source>
</evidence>
<protein>
    <recommendedName>
        <fullName evidence="8">Ras-related protein Rab</fullName>
    </recommendedName>
</protein>
<feature type="region of interest" description="Disordered" evidence="6">
    <location>
        <begin position="190"/>
        <end position="566"/>
    </location>
</feature>
<dbReference type="AlphaFoldDB" id="A0A1B6CA05"/>
<dbReference type="NCBIfam" id="TIGR00231">
    <property type="entry name" value="small_GTP"/>
    <property type="match status" value="1"/>
</dbReference>
<dbReference type="SMART" id="SM00173">
    <property type="entry name" value="RAS"/>
    <property type="match status" value="1"/>
</dbReference>
<evidence type="ECO:0000256" key="1">
    <source>
        <dbReference type="ARBA" id="ARBA00006270"/>
    </source>
</evidence>
<evidence type="ECO:0000256" key="3">
    <source>
        <dbReference type="ARBA" id="ARBA00023134"/>
    </source>
</evidence>
<feature type="compositionally biased region" description="Basic and acidic residues" evidence="6">
    <location>
        <begin position="423"/>
        <end position="455"/>
    </location>
</feature>
<evidence type="ECO:0000313" key="7">
    <source>
        <dbReference type="EMBL" id="JAS10318.1"/>
    </source>
</evidence>
<keyword evidence="3" id="KW-0342">GTP-binding</keyword>
<feature type="compositionally biased region" description="Basic and acidic residues" evidence="6">
    <location>
        <begin position="245"/>
        <end position="300"/>
    </location>
</feature>
<feature type="region of interest" description="Disordered" evidence="6">
    <location>
        <begin position="748"/>
        <end position="778"/>
    </location>
</feature>
<dbReference type="GO" id="GO:0005525">
    <property type="term" value="F:GTP binding"/>
    <property type="evidence" value="ECO:0007669"/>
    <property type="project" value="UniProtKB-KW"/>
</dbReference>
<accession>A0A1B6CA05</accession>
<name>A0A1B6CA05_9HEMI</name>
<feature type="compositionally biased region" description="Basic and acidic residues" evidence="6">
    <location>
        <begin position="765"/>
        <end position="778"/>
    </location>
</feature>
<dbReference type="InterPro" id="IPR027417">
    <property type="entry name" value="P-loop_NTPase"/>
</dbReference>
<sequence>MFKRVLSGEQSSVKETTSQDTQEGSPTEVKVKAEKPKKKFVASLKKLGSTVGLKMNKQPKTFTDSTQSSELKKKKSKKQRSEAELKTSESLDGEQSTTGTKPKASKVASNIVKKLSVDHIYQPFIGQQYTPVTTSPPVSPKSDVKSTSSSEISYDSPVHTGKTPEMATTSKVIDKPAALEDLILQTQQLVESLPSKSPERSNKTLHEEFIEAEYKNNPKVDRAVPKSRESRSPKKRMESNVTNNKSDERDNKQVDEVKKEDVVEKGKQEVKVEINKSEADFNKDSSLENQEKNKNGKEKLVPVAQVKGMRKNKEEPSGDDKLNSNTEKLNNQKDKESSGDAKLDINAEKLINQKENERSGNAKLDSNTDKLNNQKDKENALLTNNEKSVVISDDKTNSKQFAEHEKQGERHSKENGDANVSQHKLEEKLKSFQDKDDKDVKSLETDLKRDDKIENQDGGVSKVKEEEKGNKGEVKEGKDEPELPPTPKEQSDAKAATTDETSGNLPTEAAGDKTASKSTMVSSVIDPLKEPLTIRPDKPADVGPSTSDGSKMAAQPPPSVSLPGLLTQSPDKRECLYKILVIGELGTGKTSIIKRYVHQFFSQHYRATIGVDFALKVLNWDQNTIIRLQLWDIAGQERFGNMTRVYYKEAVGAFIVFDVTRSATFDAVLKWKQDLDAKVQLADGGSIPCVLLANKCDQQKEGIVNNPARMEEYCKENNFSGWFETSAKENINIDDAAKNLVSQILQNDKVSQNGKENQDGSRFPLDGKNDQESKSCAC</sequence>
<feature type="region of interest" description="Disordered" evidence="6">
    <location>
        <begin position="127"/>
        <end position="167"/>
    </location>
</feature>
<dbReference type="GO" id="GO:0005802">
    <property type="term" value="C:trans-Golgi network"/>
    <property type="evidence" value="ECO:0007669"/>
    <property type="project" value="InterPro"/>
</dbReference>
<dbReference type="Gene3D" id="3.40.50.300">
    <property type="entry name" value="P-loop containing nucleotide triphosphate hydrolases"/>
    <property type="match status" value="1"/>
</dbReference>
<dbReference type="SMART" id="SM00175">
    <property type="entry name" value="RAB"/>
    <property type="match status" value="1"/>
</dbReference>
<dbReference type="PANTHER" id="PTHR47981:SF39">
    <property type="entry name" value="RAS-RELATED PROTEIN RAB"/>
    <property type="match status" value="1"/>
</dbReference>
<feature type="compositionally biased region" description="Basic and acidic residues" evidence="6">
    <location>
        <begin position="392"/>
        <end position="416"/>
    </location>
</feature>
<dbReference type="GO" id="GO:0008333">
    <property type="term" value="P:endosome to lysosome transport"/>
    <property type="evidence" value="ECO:0007669"/>
    <property type="project" value="TreeGrafter"/>
</dbReference>
<dbReference type="InterPro" id="IPR001806">
    <property type="entry name" value="Small_GTPase"/>
</dbReference>
<proteinExistence type="inferred from homology"/>
<feature type="region of interest" description="Disordered" evidence="6">
    <location>
        <begin position="50"/>
        <end position="109"/>
    </location>
</feature>
<evidence type="ECO:0000256" key="2">
    <source>
        <dbReference type="ARBA" id="ARBA00022741"/>
    </source>
</evidence>
<dbReference type="SMART" id="SM00174">
    <property type="entry name" value="RHO"/>
    <property type="match status" value="1"/>
</dbReference>
<evidence type="ECO:0000256" key="5">
    <source>
        <dbReference type="ARBA" id="ARBA00023289"/>
    </source>
</evidence>
<feature type="compositionally biased region" description="Basic and acidic residues" evidence="6">
    <location>
        <begin position="197"/>
        <end position="238"/>
    </location>
</feature>
<dbReference type="PANTHER" id="PTHR47981">
    <property type="entry name" value="RAB FAMILY"/>
    <property type="match status" value="1"/>
</dbReference>
<dbReference type="SUPFAM" id="SSF52540">
    <property type="entry name" value="P-loop containing nucleoside triphosphate hydrolases"/>
    <property type="match status" value="1"/>
</dbReference>
<dbReference type="GO" id="GO:0005770">
    <property type="term" value="C:late endosome"/>
    <property type="evidence" value="ECO:0007669"/>
    <property type="project" value="TreeGrafter"/>
</dbReference>
<feature type="compositionally biased region" description="Polar residues" evidence="6">
    <location>
        <begin position="58"/>
        <end position="69"/>
    </location>
</feature>
<feature type="compositionally biased region" description="Basic and acidic residues" evidence="6">
    <location>
        <begin position="462"/>
        <end position="481"/>
    </location>
</feature>
<dbReference type="PRINTS" id="PR00449">
    <property type="entry name" value="RASTRNSFRMNG"/>
</dbReference>
<feature type="compositionally biased region" description="Basic and acidic residues" evidence="6">
    <location>
        <begin position="311"/>
        <end position="322"/>
    </location>
</feature>
<dbReference type="CDD" id="cd04107">
    <property type="entry name" value="Rab32_Rab38"/>
    <property type="match status" value="1"/>
</dbReference>
<feature type="compositionally biased region" description="Basic and acidic residues" evidence="6">
    <location>
        <begin position="330"/>
        <end position="379"/>
    </location>
</feature>
<evidence type="ECO:0008006" key="8">
    <source>
        <dbReference type="Google" id="ProtNLM"/>
    </source>
</evidence>
<dbReference type="Pfam" id="PF00071">
    <property type="entry name" value="Ras"/>
    <property type="match status" value="1"/>
</dbReference>